<protein>
    <submittedName>
        <fullName evidence="1">Uncharacterized protein</fullName>
    </submittedName>
</protein>
<comment type="caution">
    <text evidence="1">The sequence shown here is derived from an EMBL/GenBank/DDBJ whole genome shotgun (WGS) entry which is preliminary data.</text>
</comment>
<evidence type="ECO:0000313" key="2">
    <source>
        <dbReference type="Proteomes" id="UP001501676"/>
    </source>
</evidence>
<evidence type="ECO:0000313" key="1">
    <source>
        <dbReference type="EMBL" id="GAA3381945.1"/>
    </source>
</evidence>
<accession>A0ABP6SPE6</accession>
<dbReference type="RefSeq" id="WP_345725971.1">
    <property type="nucleotide sequence ID" value="NZ_BAAAYN010000001.1"/>
</dbReference>
<gene>
    <name evidence="1" type="ORF">GCM10020369_01880</name>
</gene>
<keyword evidence="2" id="KW-1185">Reference proteome</keyword>
<name>A0ABP6SPE6_9ACTN</name>
<dbReference type="EMBL" id="BAAAYN010000001">
    <property type="protein sequence ID" value="GAA3381945.1"/>
    <property type="molecule type" value="Genomic_DNA"/>
</dbReference>
<proteinExistence type="predicted"/>
<sequence>MELPGELAFVSAIAKATESWRHAWVINSHGLALVADDDGSWWVGRGLQTARPMLGDLRMALPMLELSYVRVSQVLAEQLVPGQVGPPLGALVRIALGWPTDYWPGLALRWLEEGFSSEEVIDELVVLTQAKERSQPLRHQTLRVWKRRRS</sequence>
<reference evidence="2" key="1">
    <citation type="journal article" date="2019" name="Int. J. Syst. Evol. Microbiol.">
        <title>The Global Catalogue of Microorganisms (GCM) 10K type strain sequencing project: providing services to taxonomists for standard genome sequencing and annotation.</title>
        <authorList>
            <consortium name="The Broad Institute Genomics Platform"/>
            <consortium name="The Broad Institute Genome Sequencing Center for Infectious Disease"/>
            <person name="Wu L."/>
            <person name="Ma J."/>
        </authorList>
    </citation>
    <scope>NUCLEOTIDE SEQUENCE [LARGE SCALE GENOMIC DNA]</scope>
    <source>
        <strain evidence="2">JCM 9458</strain>
    </source>
</reference>
<dbReference type="Proteomes" id="UP001501676">
    <property type="component" value="Unassembled WGS sequence"/>
</dbReference>
<organism evidence="1 2">
    <name type="scientific">Cryptosporangium minutisporangium</name>
    <dbReference type="NCBI Taxonomy" id="113569"/>
    <lineage>
        <taxon>Bacteria</taxon>
        <taxon>Bacillati</taxon>
        <taxon>Actinomycetota</taxon>
        <taxon>Actinomycetes</taxon>
        <taxon>Cryptosporangiales</taxon>
        <taxon>Cryptosporangiaceae</taxon>
        <taxon>Cryptosporangium</taxon>
    </lineage>
</organism>